<keyword evidence="1" id="KW-0479">Metal-binding</keyword>
<dbReference type="PANTHER" id="PTHR31827">
    <property type="entry name" value="EMB|CAB89363.1"/>
    <property type="match status" value="1"/>
</dbReference>
<protein>
    <recommendedName>
        <fullName evidence="3">RING-type domain-containing protein</fullName>
    </recommendedName>
</protein>
<dbReference type="SUPFAM" id="SSF57850">
    <property type="entry name" value="RING/U-box"/>
    <property type="match status" value="1"/>
</dbReference>
<reference evidence="4" key="1">
    <citation type="submission" date="2018-10" db="EMBL/GenBank/DDBJ databases">
        <title>Effector identification in a new, highly contiguous assembly of the strawberry crown rot pathogen Phytophthora cactorum.</title>
        <authorList>
            <person name="Armitage A.D."/>
            <person name="Nellist C.F."/>
            <person name="Bates H."/>
            <person name="Vickerstaff R.J."/>
            <person name="Harrison R.J."/>
        </authorList>
    </citation>
    <scope>NUCLEOTIDE SEQUENCE</scope>
    <source>
        <strain evidence="4">P415</strain>
    </source>
</reference>
<dbReference type="EMBL" id="RCML01000002">
    <property type="protein sequence ID" value="KAG3000580.1"/>
    <property type="molecule type" value="Genomic_DNA"/>
</dbReference>
<dbReference type="Gene3D" id="3.30.40.10">
    <property type="entry name" value="Zinc/RING finger domain, C3HC4 (zinc finger)"/>
    <property type="match status" value="1"/>
</dbReference>
<feature type="domain" description="RING-type" evidence="3">
    <location>
        <begin position="25"/>
        <end position="64"/>
    </location>
</feature>
<dbReference type="AlphaFoldDB" id="A0A8T1GS21"/>
<dbReference type="VEuPathDB" id="FungiDB:PC110_g163"/>
<keyword evidence="2" id="KW-0175">Coiled coil</keyword>
<dbReference type="PANTHER" id="PTHR31827:SF1">
    <property type="entry name" value="EMB|CAB89363.1"/>
    <property type="match status" value="1"/>
</dbReference>
<proteinExistence type="predicted"/>
<evidence type="ECO:0000313" key="5">
    <source>
        <dbReference type="Proteomes" id="UP000697107"/>
    </source>
</evidence>
<organism evidence="4 5">
    <name type="scientific">Phytophthora cactorum</name>
    <dbReference type="NCBI Taxonomy" id="29920"/>
    <lineage>
        <taxon>Eukaryota</taxon>
        <taxon>Sar</taxon>
        <taxon>Stramenopiles</taxon>
        <taxon>Oomycota</taxon>
        <taxon>Peronosporomycetes</taxon>
        <taxon>Peronosporales</taxon>
        <taxon>Peronosporaceae</taxon>
        <taxon>Phytophthora</taxon>
    </lineage>
</organism>
<keyword evidence="1" id="KW-0863">Zinc-finger</keyword>
<dbReference type="InterPro" id="IPR013083">
    <property type="entry name" value="Znf_RING/FYVE/PHD"/>
</dbReference>
<dbReference type="Pfam" id="PF13639">
    <property type="entry name" value="zf-RING_2"/>
    <property type="match status" value="1"/>
</dbReference>
<dbReference type="GO" id="GO:0008270">
    <property type="term" value="F:zinc ion binding"/>
    <property type="evidence" value="ECO:0007669"/>
    <property type="project" value="UniProtKB-KW"/>
</dbReference>
<dbReference type="SMART" id="SM00184">
    <property type="entry name" value="RING"/>
    <property type="match status" value="1"/>
</dbReference>
<name>A0A8T1GS21_9STRA</name>
<dbReference type="VEuPathDB" id="FungiDB:PC110_g162"/>
<gene>
    <name evidence="4" type="ORF">PC118_g172</name>
</gene>
<evidence type="ECO:0000259" key="3">
    <source>
        <dbReference type="PROSITE" id="PS50089"/>
    </source>
</evidence>
<dbReference type="Pfam" id="PF24906">
    <property type="entry name" value="Zf_WRKY19"/>
    <property type="match status" value="3"/>
</dbReference>
<feature type="coiled-coil region" evidence="2">
    <location>
        <begin position="140"/>
        <end position="167"/>
    </location>
</feature>
<dbReference type="InterPro" id="IPR056866">
    <property type="entry name" value="Znf_WRKY19"/>
</dbReference>
<evidence type="ECO:0000256" key="1">
    <source>
        <dbReference type="PROSITE-ProRule" id="PRU00175"/>
    </source>
</evidence>
<evidence type="ECO:0000313" key="4">
    <source>
        <dbReference type="EMBL" id="KAG3000580.1"/>
    </source>
</evidence>
<comment type="caution">
    <text evidence="4">The sequence shown here is derived from an EMBL/GenBank/DDBJ whole genome shotgun (WGS) entry which is preliminary data.</text>
</comment>
<evidence type="ECO:0000256" key="2">
    <source>
        <dbReference type="SAM" id="Coils"/>
    </source>
</evidence>
<accession>A0A8T1GS21</accession>
<sequence length="574" mass="62049">MAQYRATASSKESSNAGESDEASTCVICLESLEKSLAALPCGHVFHHICAKKAIAHHPACPVCRFQAGPRNVVRLYLSFGAEATHDDNSSCNAAVGTNRFKPTTVSSLPERLREMKSELGRAHQIQRMTSSHSFRLESDVVRLKQRLEQTTRRMQHIQSQLECAEAQLRIATTIYTQHNQSKRALTEFDRKVRTTAEWMLEKIRERQQFRCPNCATPRSSKINENHGQSTSNVVLACFASAAFGCAAWMLRASLCPYGSCFSRVASQLDSHRVKFQPTPEYPPLCVDLPTVLVPISAPLWMLLFAPPKPSSTCMKNSDNPDDIDMSTAWLEQVVDQPRPDAQAVALPSLQLATNRHRLAAIMNTEDIVTAAAAAAIVGRATAVGASKSSLAFILGGIADEDQTHSTSPSFADLAHASSASATENRAANVPTPAAAPKVKKSRICKFENCTRYVVNRGLCIGHGGGKRCAVVGCTSSAKNLGVCWKHGGSTKCTVTGCENRAKSRGVCWSHGGGRKCSEENCSKTAVSHGLCWAHGGGKRCVVEGCRKPAYERNGNVCSLHQATNAGASQKPAKR</sequence>
<keyword evidence="1" id="KW-0862">Zinc</keyword>
<dbReference type="PROSITE" id="PS50089">
    <property type="entry name" value="ZF_RING_2"/>
    <property type="match status" value="1"/>
</dbReference>
<dbReference type="InterPro" id="IPR001841">
    <property type="entry name" value="Znf_RING"/>
</dbReference>
<dbReference type="Proteomes" id="UP000697107">
    <property type="component" value="Unassembled WGS sequence"/>
</dbReference>